<dbReference type="GO" id="GO:0016020">
    <property type="term" value="C:membrane"/>
    <property type="evidence" value="ECO:0007669"/>
    <property type="project" value="UniProtKB-SubCell"/>
</dbReference>
<dbReference type="Proteomes" id="UP001345219">
    <property type="component" value="Chromosome 12"/>
</dbReference>
<keyword evidence="5" id="KW-1133">Transmembrane helix</keyword>
<accession>A0AAN7JLY5</accession>
<feature type="domain" description="Trichome birefringence-like C-terminal" evidence="7">
    <location>
        <begin position="133"/>
        <end position="427"/>
    </location>
</feature>
<evidence type="ECO:0000256" key="6">
    <source>
        <dbReference type="ARBA" id="ARBA00023136"/>
    </source>
</evidence>
<evidence type="ECO:0000256" key="4">
    <source>
        <dbReference type="ARBA" id="ARBA00022968"/>
    </source>
</evidence>
<comment type="caution">
    <text evidence="9">The sequence shown here is derived from an EMBL/GenBank/DDBJ whole genome shotgun (WGS) entry which is preliminary data.</text>
</comment>
<dbReference type="PANTHER" id="PTHR32285">
    <property type="entry name" value="PROTEIN TRICHOME BIREFRINGENCE-LIKE 9-RELATED"/>
    <property type="match status" value="1"/>
</dbReference>
<name>A0AAN7JLY5_9MYRT</name>
<evidence type="ECO:0000256" key="5">
    <source>
        <dbReference type="ARBA" id="ARBA00022989"/>
    </source>
</evidence>
<sequence>MKPFGGNMLCSFITVLICTLVFIALFYTVTLSSPSSPSFLNALSCPKRIAASKLSHSAARSDLSRPEEDERFEFDPDECNTVSSGRWVFNSSIKPLYTDETCPYLEKQVSCTKNGRPDSGYLQWEWQPDDCYLPRFDPKRMLEKIKGKRLMFVGDSIQRGQWRSMVCMVESVIPEDGKSMEKHRSLSIFSAKEYNVTIEFYWAPFLVESNSDARIVADPNERILKVDSVSPHALYWQDVDILVFNSYVWWMNGPYVKSLWGSFPNGEDGYEELERTAAYRIALRTWANWADSTIDPNRTRVFFTTMSPTHMRSEDWNHKDGIKCYNETSPAKKLKRRMQWGGSRNSSYSYRMTDVIASIVERMRINVTFINITELSEYRVDAHTSVYGERSEELLSEEQRDDPLQFADCIHWCLPGVPDTWNHILYSYLVRS</sequence>
<evidence type="ECO:0000313" key="9">
    <source>
        <dbReference type="EMBL" id="KAK4748223.1"/>
    </source>
</evidence>
<keyword evidence="3" id="KW-0812">Transmembrane</keyword>
<reference evidence="9 10" key="1">
    <citation type="journal article" date="2023" name="Hortic Res">
        <title>Pangenome of water caltrop reveals structural variations and asymmetric subgenome divergence after allopolyploidization.</title>
        <authorList>
            <person name="Zhang X."/>
            <person name="Chen Y."/>
            <person name="Wang L."/>
            <person name="Yuan Y."/>
            <person name="Fang M."/>
            <person name="Shi L."/>
            <person name="Lu R."/>
            <person name="Comes H.P."/>
            <person name="Ma Y."/>
            <person name="Chen Y."/>
            <person name="Huang G."/>
            <person name="Zhou Y."/>
            <person name="Zheng Z."/>
            <person name="Qiu Y."/>
        </authorList>
    </citation>
    <scope>NUCLEOTIDE SEQUENCE [LARGE SCALE GENOMIC DNA]</scope>
    <source>
        <tissue evidence="9">Roots</tissue>
    </source>
</reference>
<dbReference type="PANTHER" id="PTHR32285:SF7">
    <property type="entry name" value="PROTEIN TRICHOME BIREFRINGENCE-LIKE 3"/>
    <property type="match status" value="1"/>
</dbReference>
<keyword evidence="6" id="KW-0472">Membrane</keyword>
<dbReference type="InterPro" id="IPR025846">
    <property type="entry name" value="TBL_N"/>
</dbReference>
<evidence type="ECO:0000259" key="7">
    <source>
        <dbReference type="Pfam" id="PF13839"/>
    </source>
</evidence>
<protein>
    <recommendedName>
        <fullName evidence="11">Trichome birefringence-like N-terminal domain-containing protein</fullName>
    </recommendedName>
</protein>
<comment type="subcellular location">
    <subcellularLocation>
        <location evidence="1">Membrane</location>
        <topology evidence="1">Single-pass membrane protein</topology>
    </subcellularLocation>
</comment>
<evidence type="ECO:0000256" key="2">
    <source>
        <dbReference type="ARBA" id="ARBA00007727"/>
    </source>
</evidence>
<proteinExistence type="inferred from homology"/>
<evidence type="ECO:0000256" key="1">
    <source>
        <dbReference type="ARBA" id="ARBA00004167"/>
    </source>
</evidence>
<dbReference type="GO" id="GO:0016413">
    <property type="term" value="F:O-acetyltransferase activity"/>
    <property type="evidence" value="ECO:0007669"/>
    <property type="project" value="InterPro"/>
</dbReference>
<dbReference type="AlphaFoldDB" id="A0AAN7JLY5"/>
<keyword evidence="10" id="KW-1185">Reference proteome</keyword>
<dbReference type="InterPro" id="IPR026057">
    <property type="entry name" value="TBL_C"/>
</dbReference>
<dbReference type="GO" id="GO:0005794">
    <property type="term" value="C:Golgi apparatus"/>
    <property type="evidence" value="ECO:0007669"/>
    <property type="project" value="TreeGrafter"/>
</dbReference>
<evidence type="ECO:0008006" key="11">
    <source>
        <dbReference type="Google" id="ProtNLM"/>
    </source>
</evidence>
<dbReference type="Pfam" id="PF14416">
    <property type="entry name" value="PMR5N"/>
    <property type="match status" value="1"/>
</dbReference>
<organism evidence="9 10">
    <name type="scientific">Trapa incisa</name>
    <dbReference type="NCBI Taxonomy" id="236973"/>
    <lineage>
        <taxon>Eukaryota</taxon>
        <taxon>Viridiplantae</taxon>
        <taxon>Streptophyta</taxon>
        <taxon>Embryophyta</taxon>
        <taxon>Tracheophyta</taxon>
        <taxon>Spermatophyta</taxon>
        <taxon>Magnoliopsida</taxon>
        <taxon>eudicotyledons</taxon>
        <taxon>Gunneridae</taxon>
        <taxon>Pentapetalae</taxon>
        <taxon>rosids</taxon>
        <taxon>malvids</taxon>
        <taxon>Myrtales</taxon>
        <taxon>Lythraceae</taxon>
        <taxon>Trapa</taxon>
    </lineage>
</organism>
<evidence type="ECO:0000256" key="3">
    <source>
        <dbReference type="ARBA" id="ARBA00022692"/>
    </source>
</evidence>
<dbReference type="InterPro" id="IPR029962">
    <property type="entry name" value="TBL"/>
</dbReference>
<dbReference type="EMBL" id="JAXIOK010000019">
    <property type="protein sequence ID" value="KAK4748223.1"/>
    <property type="molecule type" value="Genomic_DNA"/>
</dbReference>
<evidence type="ECO:0000313" key="10">
    <source>
        <dbReference type="Proteomes" id="UP001345219"/>
    </source>
</evidence>
<comment type="similarity">
    <text evidence="2">Belongs to the PC-esterase family. TBL subfamily.</text>
</comment>
<feature type="domain" description="Trichome birefringence-like N-terminal" evidence="8">
    <location>
        <begin position="78"/>
        <end position="131"/>
    </location>
</feature>
<gene>
    <name evidence="9" type="ORF">SAY87_014809</name>
</gene>
<dbReference type="Pfam" id="PF13839">
    <property type="entry name" value="PC-Esterase"/>
    <property type="match status" value="1"/>
</dbReference>
<evidence type="ECO:0000259" key="8">
    <source>
        <dbReference type="Pfam" id="PF14416"/>
    </source>
</evidence>
<keyword evidence="4" id="KW-0735">Signal-anchor</keyword>